<dbReference type="Pfam" id="PF10896">
    <property type="entry name" value="DUF2714"/>
    <property type="match status" value="1"/>
</dbReference>
<dbReference type="EMBL" id="CP101808">
    <property type="protein sequence ID" value="UUD37032.1"/>
    <property type="molecule type" value="Genomic_DNA"/>
</dbReference>
<name>A0ABY5J193_9BACT</name>
<keyword evidence="2" id="KW-1185">Reference proteome</keyword>
<accession>A0ABY5J193</accession>
<sequence length="164" mass="19049">MKKANKITKQEFNFFNLYEEAIDSQKFISYEKFIASVLLESKLGFSSNEYLTFEKTFNEAINKKFDLLFEHFVLHFDVNLRFSSDALVPTIVSNESASVEAINLRSNADQKINLFLQNYNSLLYDLIRAGNYVEILPKIVIYVSENTRAIKILFDKSSVLYRGQ</sequence>
<evidence type="ECO:0000313" key="2">
    <source>
        <dbReference type="Proteomes" id="UP001059576"/>
    </source>
</evidence>
<protein>
    <submittedName>
        <fullName evidence="1">DUF2714 domain-containing protein</fullName>
    </submittedName>
</protein>
<dbReference type="Proteomes" id="UP001059576">
    <property type="component" value="Chromosome"/>
</dbReference>
<organism evidence="1 2">
    <name type="scientific">Mycoplasmopsis equigenitalium</name>
    <dbReference type="NCBI Taxonomy" id="114883"/>
    <lineage>
        <taxon>Bacteria</taxon>
        <taxon>Bacillati</taxon>
        <taxon>Mycoplasmatota</taxon>
        <taxon>Mycoplasmoidales</taxon>
        <taxon>Metamycoplasmataceae</taxon>
        <taxon>Mycoplasmopsis</taxon>
    </lineage>
</organism>
<proteinExistence type="predicted"/>
<gene>
    <name evidence="1" type="ORF">NPA09_00440</name>
</gene>
<dbReference type="RefSeq" id="WP_165036241.1">
    <property type="nucleotide sequence ID" value="NZ_CP101808.1"/>
</dbReference>
<reference evidence="1" key="1">
    <citation type="submission" date="2022-07" db="EMBL/GenBank/DDBJ databases">
        <title>Complete genome of Mycoplasma equigenitalium type strain T37.</title>
        <authorList>
            <person name="Spergser J."/>
        </authorList>
    </citation>
    <scope>NUCLEOTIDE SEQUENCE</scope>
    <source>
        <strain evidence="1">T37</strain>
    </source>
</reference>
<evidence type="ECO:0000313" key="1">
    <source>
        <dbReference type="EMBL" id="UUD37032.1"/>
    </source>
</evidence>
<dbReference type="InterPro" id="IPR021222">
    <property type="entry name" value="DUF2714"/>
</dbReference>